<proteinExistence type="predicted"/>
<protein>
    <submittedName>
        <fullName evidence="1">Uncharacterized protein</fullName>
    </submittedName>
</protein>
<keyword evidence="2" id="KW-1185">Reference proteome</keyword>
<name>A0AAV5FN29_ELECO</name>
<dbReference type="AlphaFoldDB" id="A0AAV5FN29"/>
<evidence type="ECO:0000313" key="1">
    <source>
        <dbReference type="EMBL" id="GJN37134.1"/>
    </source>
</evidence>
<dbReference type="EMBL" id="BQKI01000093">
    <property type="protein sequence ID" value="GJN37134.1"/>
    <property type="molecule type" value="Genomic_DNA"/>
</dbReference>
<accession>A0AAV5FN29</accession>
<evidence type="ECO:0000313" key="2">
    <source>
        <dbReference type="Proteomes" id="UP001054889"/>
    </source>
</evidence>
<comment type="caution">
    <text evidence="1">The sequence shown here is derived from an EMBL/GenBank/DDBJ whole genome shotgun (WGS) entry which is preliminary data.</text>
</comment>
<gene>
    <name evidence="1" type="primary">gb26059</name>
    <name evidence="1" type="ORF">PR202_gb26059</name>
</gene>
<sequence>MPNPAYKQWSDLDQQILSGLLSSMTEEILLDVVSATTSKEPWDIIRRMISSAIRAHTVQVRMDLVSTKILCPRINLRRLPPHLCLVPCVNSRSHHPRP</sequence>
<reference evidence="1" key="1">
    <citation type="journal article" date="2018" name="DNA Res.">
        <title>Multiple hybrid de novo genome assembly of finger millet, an orphan allotetraploid crop.</title>
        <authorList>
            <person name="Hatakeyama M."/>
            <person name="Aluri S."/>
            <person name="Balachadran M.T."/>
            <person name="Sivarajan S.R."/>
            <person name="Patrignani A."/>
            <person name="Gruter S."/>
            <person name="Poveda L."/>
            <person name="Shimizu-Inatsugi R."/>
            <person name="Baeten J."/>
            <person name="Francoijs K.J."/>
            <person name="Nataraja K.N."/>
            <person name="Reddy Y.A.N."/>
            <person name="Phadnis S."/>
            <person name="Ravikumar R.L."/>
            <person name="Schlapbach R."/>
            <person name="Sreeman S.M."/>
            <person name="Shimizu K.K."/>
        </authorList>
    </citation>
    <scope>NUCLEOTIDE SEQUENCE</scope>
</reference>
<reference evidence="1" key="2">
    <citation type="submission" date="2021-12" db="EMBL/GenBank/DDBJ databases">
        <title>Resequencing data analysis of finger millet.</title>
        <authorList>
            <person name="Hatakeyama M."/>
            <person name="Aluri S."/>
            <person name="Balachadran M.T."/>
            <person name="Sivarajan S.R."/>
            <person name="Poveda L."/>
            <person name="Shimizu-Inatsugi R."/>
            <person name="Schlapbach R."/>
            <person name="Sreeman S.M."/>
            <person name="Shimizu K.K."/>
        </authorList>
    </citation>
    <scope>NUCLEOTIDE SEQUENCE</scope>
</reference>
<dbReference type="Proteomes" id="UP001054889">
    <property type="component" value="Unassembled WGS sequence"/>
</dbReference>
<organism evidence="1 2">
    <name type="scientific">Eleusine coracana subsp. coracana</name>
    <dbReference type="NCBI Taxonomy" id="191504"/>
    <lineage>
        <taxon>Eukaryota</taxon>
        <taxon>Viridiplantae</taxon>
        <taxon>Streptophyta</taxon>
        <taxon>Embryophyta</taxon>
        <taxon>Tracheophyta</taxon>
        <taxon>Spermatophyta</taxon>
        <taxon>Magnoliopsida</taxon>
        <taxon>Liliopsida</taxon>
        <taxon>Poales</taxon>
        <taxon>Poaceae</taxon>
        <taxon>PACMAD clade</taxon>
        <taxon>Chloridoideae</taxon>
        <taxon>Cynodonteae</taxon>
        <taxon>Eleusininae</taxon>
        <taxon>Eleusine</taxon>
    </lineage>
</organism>